<dbReference type="KEGG" id="hed:TPER_HE00217"/>
<dbReference type="Proteomes" id="UP000095477">
    <property type="component" value="Chromosome I"/>
</dbReference>
<protein>
    <submittedName>
        <fullName evidence="2">Murein hydrolase activator EnvC</fullName>
    </submittedName>
</protein>
<dbReference type="GO" id="GO:0004222">
    <property type="term" value="F:metalloendopeptidase activity"/>
    <property type="evidence" value="ECO:0007669"/>
    <property type="project" value="TreeGrafter"/>
</dbReference>
<evidence type="ECO:0000313" key="3">
    <source>
        <dbReference type="Proteomes" id="UP000095477"/>
    </source>
</evidence>
<dbReference type="InterPro" id="IPR016047">
    <property type="entry name" value="M23ase_b-sheet_dom"/>
</dbReference>
<organism evidence="2 3">
    <name type="scientific">Candidatus Hoaglandella endobia</name>
    <dbReference type="NCBI Taxonomy" id="1778263"/>
    <lineage>
        <taxon>Bacteria</taxon>
        <taxon>Pseudomonadati</taxon>
        <taxon>Pseudomonadota</taxon>
        <taxon>Gammaproteobacteria</taxon>
        <taxon>Enterobacterales</taxon>
        <taxon>Enterobacteriaceae</taxon>
        <taxon>Candidatus Hoaglandella</taxon>
    </lineage>
</organism>
<gene>
    <name evidence="2" type="primary">envC</name>
    <name evidence="2" type="ORF">TPER_HE00217</name>
</gene>
<evidence type="ECO:0000259" key="1">
    <source>
        <dbReference type="Pfam" id="PF01551"/>
    </source>
</evidence>
<sequence length="370" mass="42541">MLSAVCYSADNEYQLNVVQQHLFSKEKNLKQQQQQRISLIQKIKQQEEFLIHSTPALQDTQHTIKTLSLDINRITRSICQLQDLQITKKKLLAQQFNALFRPKKHFGMKKLIFINEQSMSIERMLAYFNYLNEACAKNIVYLHQTSNEFAVQKKAQLKKQKKQQTNKHKLQKKLIINHNILTNLHLSIVHNQQILVELNRKEKQLSHNIARAERETTTSSENNYKTIESKRVLISDIGRQDEQNLWPVRGRILHCFGELQQGELRYKGLVIAAPEGSDVIAVAAGLVLMVDWLQGYGLMVVIKHSKGYMSLYGYNKSTLVNVGDQVKSGQPIALVGISGCQGQGTPSLYFEIRRQGQAINPILWLKKLKR</sequence>
<dbReference type="Pfam" id="PF01551">
    <property type="entry name" value="Peptidase_M23"/>
    <property type="match status" value="1"/>
</dbReference>
<dbReference type="SUPFAM" id="SSF51261">
    <property type="entry name" value="Duplicated hybrid motif"/>
    <property type="match status" value="1"/>
</dbReference>
<proteinExistence type="predicted"/>
<dbReference type="InterPro" id="IPR011055">
    <property type="entry name" value="Dup_hybrid_motif"/>
</dbReference>
<dbReference type="InterPro" id="IPR050570">
    <property type="entry name" value="Cell_wall_metabolism_enzyme"/>
</dbReference>
<dbReference type="EMBL" id="LN999835">
    <property type="protein sequence ID" value="CUX97149.1"/>
    <property type="molecule type" value="Genomic_DNA"/>
</dbReference>
<dbReference type="CDD" id="cd12797">
    <property type="entry name" value="M23_peptidase"/>
    <property type="match status" value="1"/>
</dbReference>
<keyword evidence="2" id="KW-0378">Hydrolase</keyword>
<name>A0A143WTI9_9ENTR</name>
<dbReference type="Gene3D" id="2.70.70.10">
    <property type="entry name" value="Glucose Permease (Domain IIA)"/>
    <property type="match status" value="1"/>
</dbReference>
<evidence type="ECO:0000313" key="2">
    <source>
        <dbReference type="EMBL" id="CUX97149.1"/>
    </source>
</evidence>
<reference evidence="3" key="1">
    <citation type="submission" date="2016-01" db="EMBL/GenBank/DDBJ databases">
        <authorList>
            <person name="Husnik F."/>
        </authorList>
    </citation>
    <scope>NUCLEOTIDE SEQUENCE [LARGE SCALE GENOMIC DNA]</scope>
</reference>
<accession>A0A143WTI9</accession>
<dbReference type="STRING" id="1778263.TPER_HE00217"/>
<dbReference type="FunFam" id="2.70.70.10:FF:000003">
    <property type="entry name" value="Murein hydrolase activator EnvC"/>
    <property type="match status" value="1"/>
</dbReference>
<dbReference type="PATRIC" id="fig|1778263.3.peg.214"/>
<keyword evidence="3" id="KW-1185">Reference proteome</keyword>
<dbReference type="PANTHER" id="PTHR21666">
    <property type="entry name" value="PEPTIDASE-RELATED"/>
    <property type="match status" value="1"/>
</dbReference>
<feature type="domain" description="M23ase beta-sheet core" evidence="1">
    <location>
        <begin position="267"/>
        <end position="361"/>
    </location>
</feature>
<dbReference type="PANTHER" id="PTHR21666:SF270">
    <property type="entry name" value="MUREIN HYDROLASE ACTIVATOR ENVC"/>
    <property type="match status" value="1"/>
</dbReference>
<dbReference type="AlphaFoldDB" id="A0A143WTI9"/>